<organism evidence="6">
    <name type="scientific">Staphylothermus marinus</name>
    <dbReference type="NCBI Taxonomy" id="2280"/>
    <lineage>
        <taxon>Archaea</taxon>
        <taxon>Thermoproteota</taxon>
        <taxon>Thermoprotei</taxon>
        <taxon>Desulfurococcales</taxon>
        <taxon>Desulfurococcaceae</taxon>
        <taxon>Staphylothermus</taxon>
    </lineage>
</organism>
<dbReference type="PANTHER" id="PTHR43806">
    <property type="entry name" value="PEPTIDASE S8"/>
    <property type="match status" value="1"/>
</dbReference>
<name>A0A7C4D7V9_STAMA</name>
<evidence type="ECO:0000313" key="6">
    <source>
        <dbReference type="EMBL" id="HGM58802.1"/>
    </source>
</evidence>
<dbReference type="InterPro" id="IPR023828">
    <property type="entry name" value="Peptidase_S8_Ser-AS"/>
</dbReference>
<sequence>MYNRLVFLLVIMLVLNYIPFTVSSASSVNRTVDQRIIELLNVFNKEQSRAIVVDIPGIEEEDSENEVNEIYREFIIVTRERYLNALENIVYKIKYVYRFRENVIVFAMINRDQLIELINKPWITNIAPSPTIEDMITIRSIDRENIAPVQFSQQTSSEYGLFSSWDVMSIRKAWNTYGVSGSGVVVGVADTGIDFGYQELDVEAIARDVNNIPLTATVDEQIVLTAIPVNIIGGNLLNTYNRYVPVYSTYYSRIYGTPRIVIVRITTYYTAPSIVSKSGIYRFGLYEWFFADYVTGYYIILRIPVVFVDANTPGVYDTVVFDLSTAFYVLCYNMQVILGDTTWRQPDPVWLDYSFADEPVFTIDNPVIARDFDGDSVYDFSLGSLAGTVIDTWGITNYTYDEVSRRFLLGQPGQRSGLDSNGKYFVVLTDWHGHGTSVASIIGARGRFNYTGYGGRTYKYIGVAYGAKIAGATGFWFGDMIAAEYWLAGYNYDPSIDWFVPANKRSDVISNSWSYVDLVKWLHQSPGIDIASLIFDELVLFNPYQTVIVFAAGNCGSAYGSVAAPSAGLFIITVGASTNWEYYQLYGYQPGYADDIAMFSSRGPNALGYPKPDVVAVGSYEWAGVRVIEGRGRGIVNYWVLGVGPGLTLFSGTSEATPFVSGIIALGLEALYNYGYEVYHIPMVMKVLLKSSADDLEYPVLIQGSGRVNAYKFVKTIVEGDFVAYIDSGLTRAVFENYYNVYGDILFEQWFIDTAHYTVLKRGESETFTLYLELGSGTVYADAIVYTVNKRITLFNGVYDFTERLFTLPRNVWRDSDYLEIYVIYKNISYSHPYYNITPIDYRYMIRIDAFDYYMGNMYRLNSEARSSTVAVLTIGDLGDRVKGDIIVRLRPAYIPPGNVQAEVVAVLYKATRFSWITFSGLPRYIDGYGEIPVTITVPRTARPGLYEAKIRVFTPSKRIIIPVTILVPLVIESNTPLHTIIYPVKLPFSYDSYTPMGVVDPWSGGHLARTEALDWRIIPIIIEDYAVTGLIIQSSWTSGSSTSLELVVIPPGGVIDTAGSINNYASYKLTARHGYVYNPVLTDQQNARLTIYTPIRWSQIFSNVPVYYHRSVSITDTTISETIGAINYIKIPEYYGLYRLAVSYGSYSGSKLFDTVRLTICIVKSDQLVEEIEPGLYRVTAVFITSPIISAFLNAKIYSLTSESLGDINLTPLEFGYRRYSDGSISVLNTVYGLYIGSSTSRNYVLVTYTTIYTGIIETVLVLNNIMWHSSGVYYYTPSGLTIVETYYPAIVTTMRTP</sequence>
<dbReference type="Gene3D" id="3.40.50.200">
    <property type="entry name" value="Peptidase S8/S53 domain"/>
    <property type="match status" value="1"/>
</dbReference>
<gene>
    <name evidence="6" type="ORF">ENU14_04380</name>
</gene>
<keyword evidence="4" id="KW-0720">Serine protease</keyword>
<dbReference type="GO" id="GO:0004252">
    <property type="term" value="F:serine-type endopeptidase activity"/>
    <property type="evidence" value="ECO:0007669"/>
    <property type="project" value="InterPro"/>
</dbReference>
<dbReference type="PRINTS" id="PR00723">
    <property type="entry name" value="SUBTILISIN"/>
</dbReference>
<dbReference type="PROSITE" id="PS00138">
    <property type="entry name" value="SUBTILASE_SER"/>
    <property type="match status" value="1"/>
</dbReference>
<keyword evidence="2" id="KW-0645">Protease</keyword>
<dbReference type="SUPFAM" id="SSF52743">
    <property type="entry name" value="Subtilisin-like"/>
    <property type="match status" value="1"/>
</dbReference>
<evidence type="ECO:0000259" key="5">
    <source>
        <dbReference type="Pfam" id="PF00082"/>
    </source>
</evidence>
<accession>A0A7C4D7V9</accession>
<keyword evidence="3" id="KW-0378">Hydrolase</keyword>
<protein>
    <recommendedName>
        <fullName evidence="5">Peptidase S8/S53 domain-containing protein</fullName>
    </recommendedName>
</protein>
<evidence type="ECO:0000256" key="2">
    <source>
        <dbReference type="ARBA" id="ARBA00022670"/>
    </source>
</evidence>
<dbReference type="InterPro" id="IPR000209">
    <property type="entry name" value="Peptidase_S8/S53_dom"/>
</dbReference>
<dbReference type="EMBL" id="DTBJ01000033">
    <property type="protein sequence ID" value="HGM58802.1"/>
    <property type="molecule type" value="Genomic_DNA"/>
</dbReference>
<evidence type="ECO:0000256" key="4">
    <source>
        <dbReference type="ARBA" id="ARBA00022825"/>
    </source>
</evidence>
<dbReference type="InterPro" id="IPR050131">
    <property type="entry name" value="Peptidase_S8_subtilisin-like"/>
</dbReference>
<comment type="caution">
    <text evidence="6">The sequence shown here is derived from an EMBL/GenBank/DDBJ whole genome shotgun (WGS) entry which is preliminary data.</text>
</comment>
<feature type="domain" description="Peptidase S8/S53" evidence="5">
    <location>
        <begin position="181"/>
        <end position="698"/>
    </location>
</feature>
<dbReference type="InterPro" id="IPR015500">
    <property type="entry name" value="Peptidase_S8_subtilisin-rel"/>
</dbReference>
<proteinExistence type="inferred from homology"/>
<dbReference type="PROSITE" id="PS51892">
    <property type="entry name" value="SUBTILASE"/>
    <property type="match status" value="1"/>
</dbReference>
<dbReference type="PANTHER" id="PTHR43806:SF11">
    <property type="entry name" value="CEREVISIN-RELATED"/>
    <property type="match status" value="1"/>
</dbReference>
<dbReference type="GO" id="GO:0006508">
    <property type="term" value="P:proteolysis"/>
    <property type="evidence" value="ECO:0007669"/>
    <property type="project" value="UniProtKB-KW"/>
</dbReference>
<evidence type="ECO:0000256" key="1">
    <source>
        <dbReference type="ARBA" id="ARBA00011073"/>
    </source>
</evidence>
<dbReference type="InterPro" id="IPR022398">
    <property type="entry name" value="Peptidase_S8_His-AS"/>
</dbReference>
<dbReference type="Pfam" id="PF00082">
    <property type="entry name" value="Peptidase_S8"/>
    <property type="match status" value="1"/>
</dbReference>
<reference evidence="6" key="1">
    <citation type="journal article" date="2020" name="mSystems">
        <title>Genome- and Community-Level Interaction Insights into Carbon Utilization and Element Cycling Functions of Hydrothermarchaeota in Hydrothermal Sediment.</title>
        <authorList>
            <person name="Zhou Z."/>
            <person name="Liu Y."/>
            <person name="Xu W."/>
            <person name="Pan J."/>
            <person name="Luo Z.H."/>
            <person name="Li M."/>
        </authorList>
    </citation>
    <scope>NUCLEOTIDE SEQUENCE [LARGE SCALE GENOMIC DNA]</scope>
    <source>
        <strain evidence="6">SpSt-642</strain>
    </source>
</reference>
<dbReference type="PROSITE" id="PS00137">
    <property type="entry name" value="SUBTILASE_HIS"/>
    <property type="match status" value="1"/>
</dbReference>
<dbReference type="InterPro" id="IPR036852">
    <property type="entry name" value="Peptidase_S8/S53_dom_sf"/>
</dbReference>
<comment type="similarity">
    <text evidence="1">Belongs to the peptidase S8 family.</text>
</comment>
<evidence type="ECO:0000256" key="3">
    <source>
        <dbReference type="ARBA" id="ARBA00022801"/>
    </source>
</evidence>